<keyword evidence="8" id="KW-1185">Reference proteome</keyword>
<keyword evidence="4" id="KW-0547">Nucleotide-binding</keyword>
<evidence type="ECO:0000256" key="5">
    <source>
        <dbReference type="ARBA" id="ARBA00022840"/>
    </source>
</evidence>
<evidence type="ECO:0000256" key="2">
    <source>
        <dbReference type="ARBA" id="ARBA00022597"/>
    </source>
</evidence>
<evidence type="ECO:0000313" key="7">
    <source>
        <dbReference type="EMBL" id="MCB8877511.1"/>
    </source>
</evidence>
<gene>
    <name evidence="7" type="ORF">ASILVAE211_20115</name>
</gene>
<evidence type="ECO:0000256" key="3">
    <source>
        <dbReference type="ARBA" id="ARBA00022737"/>
    </source>
</evidence>
<sequence>MHQAESPATVASRHENAVTISARDVTKEFGGVKALKGVSVDFYAGEVHALVGENGAGKSTFLGTLAGRVSPTTGSLTAFGHMITGANPRASRAAGIVAIYQELTMIPARTACENVFLGQFPTRLGIVDHSKMRARFEVLCQKFGVHMDADARTDTLSIADQQLLEIMRAYESAAKAVLFDEPTASLGESERARLLDIIRQMKANGTTIAFVSHHLDEVLAVSDRITVFRDGSVVASRPTSAWTKQQIVTEMLGSELKSTLQQRPLRPTQMPRDLLKVSDIAVAGLLYPASFVIRAGEVLGIAGLVGSGRTSLLRALAGLEPATGRLEIDEVEKPAPRTPRAARALGIALIPEDRKGQGLVLSRSSACNVILGDMPSIARFRILREPVIMKAASAAVVNYGFNLNRLSAPARTLSGGNQQKLMLGRWHHARPRVLLADEPTRGIDIGAKTEILAALRKAALEEGLAVVIVSSELEELLVVSDRILIMRDGHMVDTLDCHSDDVDVERILHSAFAVHAASLHTEHA</sequence>
<dbReference type="CDD" id="cd03215">
    <property type="entry name" value="ABC_Carb_Monos_II"/>
    <property type="match status" value="1"/>
</dbReference>
<dbReference type="InterPro" id="IPR027417">
    <property type="entry name" value="P-loop_NTPase"/>
</dbReference>
<dbReference type="CDD" id="cd03216">
    <property type="entry name" value="ABC_Carb_Monos_I"/>
    <property type="match status" value="1"/>
</dbReference>
<evidence type="ECO:0000259" key="6">
    <source>
        <dbReference type="PROSITE" id="PS50893"/>
    </source>
</evidence>
<organism evidence="7 8">
    <name type="scientific">Acidisoma silvae</name>
    <dbReference type="NCBI Taxonomy" id="2802396"/>
    <lineage>
        <taxon>Bacteria</taxon>
        <taxon>Pseudomonadati</taxon>
        <taxon>Pseudomonadota</taxon>
        <taxon>Alphaproteobacteria</taxon>
        <taxon>Acetobacterales</taxon>
        <taxon>Acidocellaceae</taxon>
        <taxon>Acidisoma</taxon>
    </lineage>
</organism>
<keyword evidence="5 7" id="KW-0067">ATP-binding</keyword>
<protein>
    <submittedName>
        <fullName evidence="7">Sugar ABC transporter ATP-binding protein</fullName>
    </submittedName>
</protein>
<dbReference type="EMBL" id="JAESVB010000014">
    <property type="protein sequence ID" value="MCB8877511.1"/>
    <property type="molecule type" value="Genomic_DNA"/>
</dbReference>
<comment type="caution">
    <text evidence="7">The sequence shown here is derived from an EMBL/GenBank/DDBJ whole genome shotgun (WGS) entry which is preliminary data.</text>
</comment>
<dbReference type="PROSITE" id="PS50893">
    <property type="entry name" value="ABC_TRANSPORTER_2"/>
    <property type="match status" value="2"/>
</dbReference>
<evidence type="ECO:0000256" key="4">
    <source>
        <dbReference type="ARBA" id="ARBA00022741"/>
    </source>
</evidence>
<dbReference type="GO" id="GO:0005524">
    <property type="term" value="F:ATP binding"/>
    <property type="evidence" value="ECO:0007669"/>
    <property type="project" value="UniProtKB-KW"/>
</dbReference>
<dbReference type="SMART" id="SM00382">
    <property type="entry name" value="AAA"/>
    <property type="match status" value="2"/>
</dbReference>
<name>A0A963YVC6_9PROT</name>
<reference evidence="7" key="1">
    <citation type="journal article" date="2021" name="Microorganisms">
        <title>Acidisoma silvae sp. nov. and Acidisomacellulosilytica sp. nov., Two Acidophilic Bacteria Isolated from Decaying Wood, Hydrolyzing Cellulose and Producing Poly-3-hydroxybutyrate.</title>
        <authorList>
            <person name="Mieszkin S."/>
            <person name="Pouder E."/>
            <person name="Uroz S."/>
            <person name="Simon-Colin C."/>
            <person name="Alain K."/>
        </authorList>
    </citation>
    <scope>NUCLEOTIDE SEQUENCE</scope>
    <source>
        <strain evidence="7">HW T2.11</strain>
    </source>
</reference>
<dbReference type="InterPro" id="IPR003593">
    <property type="entry name" value="AAA+_ATPase"/>
</dbReference>
<evidence type="ECO:0000313" key="8">
    <source>
        <dbReference type="Proteomes" id="UP000708298"/>
    </source>
</evidence>
<dbReference type="Pfam" id="PF00005">
    <property type="entry name" value="ABC_tran"/>
    <property type="match status" value="2"/>
</dbReference>
<keyword evidence="2" id="KW-0762">Sugar transport</keyword>
<dbReference type="InterPro" id="IPR050107">
    <property type="entry name" value="ABC_carbohydrate_import_ATPase"/>
</dbReference>
<dbReference type="Gene3D" id="3.40.50.300">
    <property type="entry name" value="P-loop containing nucleotide triphosphate hydrolases"/>
    <property type="match status" value="2"/>
</dbReference>
<accession>A0A963YVC6</accession>
<dbReference type="InterPro" id="IPR003439">
    <property type="entry name" value="ABC_transporter-like_ATP-bd"/>
</dbReference>
<dbReference type="SUPFAM" id="SSF52540">
    <property type="entry name" value="P-loop containing nucleoside triphosphate hydrolases"/>
    <property type="match status" value="2"/>
</dbReference>
<dbReference type="PANTHER" id="PTHR43790:SF9">
    <property type="entry name" value="GALACTOFURANOSE TRANSPORTER ATP-BINDING PROTEIN YTFR"/>
    <property type="match status" value="1"/>
</dbReference>
<dbReference type="Proteomes" id="UP000708298">
    <property type="component" value="Unassembled WGS sequence"/>
</dbReference>
<feature type="domain" description="ABC transporter" evidence="6">
    <location>
        <begin position="269"/>
        <end position="513"/>
    </location>
</feature>
<dbReference type="RefSeq" id="WP_227323159.1">
    <property type="nucleotide sequence ID" value="NZ_JAESVB010000014.1"/>
</dbReference>
<evidence type="ECO:0000256" key="1">
    <source>
        <dbReference type="ARBA" id="ARBA00022448"/>
    </source>
</evidence>
<proteinExistence type="predicted"/>
<reference evidence="7" key="2">
    <citation type="submission" date="2021-01" db="EMBL/GenBank/DDBJ databases">
        <authorList>
            <person name="Mieszkin S."/>
            <person name="Pouder E."/>
            <person name="Alain K."/>
        </authorList>
    </citation>
    <scope>NUCLEOTIDE SEQUENCE</scope>
    <source>
        <strain evidence="7">HW T2.11</strain>
    </source>
</reference>
<keyword evidence="1" id="KW-0813">Transport</keyword>
<dbReference type="GO" id="GO:0016887">
    <property type="term" value="F:ATP hydrolysis activity"/>
    <property type="evidence" value="ECO:0007669"/>
    <property type="project" value="InterPro"/>
</dbReference>
<dbReference type="AlphaFoldDB" id="A0A963YVC6"/>
<feature type="domain" description="ABC transporter" evidence="6">
    <location>
        <begin position="20"/>
        <end position="255"/>
    </location>
</feature>
<keyword evidence="3" id="KW-0677">Repeat</keyword>
<dbReference type="PANTHER" id="PTHR43790">
    <property type="entry name" value="CARBOHYDRATE TRANSPORT ATP-BINDING PROTEIN MG119-RELATED"/>
    <property type="match status" value="1"/>
</dbReference>